<feature type="domain" description="Glycosyltransferase 2-like" evidence="1">
    <location>
        <begin position="12"/>
        <end position="146"/>
    </location>
</feature>
<dbReference type="Gene3D" id="3.90.550.10">
    <property type="entry name" value="Spore Coat Polysaccharide Biosynthesis Protein SpsA, Chain A"/>
    <property type="match status" value="1"/>
</dbReference>
<organism evidence="2 3">
    <name type="scientific">Pedobacter yulinensis</name>
    <dbReference type="NCBI Taxonomy" id="2126353"/>
    <lineage>
        <taxon>Bacteria</taxon>
        <taxon>Pseudomonadati</taxon>
        <taxon>Bacteroidota</taxon>
        <taxon>Sphingobacteriia</taxon>
        <taxon>Sphingobacteriales</taxon>
        <taxon>Sphingobacteriaceae</taxon>
        <taxon>Pedobacter</taxon>
    </lineage>
</organism>
<keyword evidence="2" id="KW-0808">Transferase</keyword>
<dbReference type="GO" id="GO:0016740">
    <property type="term" value="F:transferase activity"/>
    <property type="evidence" value="ECO:0007669"/>
    <property type="project" value="UniProtKB-KW"/>
</dbReference>
<dbReference type="Pfam" id="PF00535">
    <property type="entry name" value="Glycos_transf_2"/>
    <property type="match status" value="1"/>
</dbReference>
<dbReference type="AlphaFoldDB" id="A0A2T3HLT5"/>
<sequence length="258" mass="30535">MPAQHYENIALLVTIYNRSASLERQLLAWEQLGVSFGEIVVSDDGSKPEHLDKVKALQERFRFRLITTPQNKGLGNNINKGQDAVTRPYTLYAQEDFVPKPAFTEHFRDAFELLEADASIDIARLFAYYPYPYTKPYARGFDELVFKWYYPGYPKFHYYSDHPHLRRSNFLEKFGRYREGENVNITEYTMTIDFLKKKGKAILFHDVYALFDEMNNADEPSTASYRPDWRTKNNIFVRALRKIFLQYKVAKCYKDLYF</sequence>
<dbReference type="EMBL" id="PYLS01000005">
    <property type="protein sequence ID" value="PST83373.1"/>
    <property type="molecule type" value="Genomic_DNA"/>
</dbReference>
<dbReference type="SUPFAM" id="SSF53448">
    <property type="entry name" value="Nucleotide-diphospho-sugar transferases"/>
    <property type="match status" value="1"/>
</dbReference>
<reference evidence="2 3" key="1">
    <citation type="submission" date="2018-03" db="EMBL/GenBank/DDBJ databases">
        <authorList>
            <person name="Keele B.F."/>
        </authorList>
    </citation>
    <scope>NUCLEOTIDE SEQUENCE [LARGE SCALE GENOMIC DNA]</scope>
    <source>
        <strain evidence="2 3">YL28-9</strain>
    </source>
</reference>
<protein>
    <submittedName>
        <fullName evidence="2">Glycosyl transferase family 2</fullName>
    </submittedName>
</protein>
<dbReference type="CDD" id="cd00761">
    <property type="entry name" value="Glyco_tranf_GTA_type"/>
    <property type="match status" value="1"/>
</dbReference>
<comment type="caution">
    <text evidence="2">The sequence shown here is derived from an EMBL/GenBank/DDBJ whole genome shotgun (WGS) entry which is preliminary data.</text>
</comment>
<dbReference type="InterPro" id="IPR029044">
    <property type="entry name" value="Nucleotide-diphossugar_trans"/>
</dbReference>
<evidence type="ECO:0000313" key="2">
    <source>
        <dbReference type="EMBL" id="PST83373.1"/>
    </source>
</evidence>
<dbReference type="InterPro" id="IPR001173">
    <property type="entry name" value="Glyco_trans_2-like"/>
</dbReference>
<name>A0A2T3HLT5_9SPHI</name>
<accession>A0A2T3HLT5</accession>
<evidence type="ECO:0000259" key="1">
    <source>
        <dbReference type="Pfam" id="PF00535"/>
    </source>
</evidence>
<dbReference type="OrthoDB" id="744361at2"/>
<proteinExistence type="predicted"/>
<evidence type="ECO:0000313" key="3">
    <source>
        <dbReference type="Proteomes" id="UP000240912"/>
    </source>
</evidence>
<gene>
    <name evidence="2" type="ORF">C7T94_12410</name>
</gene>
<dbReference type="RefSeq" id="WP_107215633.1">
    <property type="nucleotide sequence ID" value="NZ_KZ686269.1"/>
</dbReference>
<keyword evidence="3" id="KW-1185">Reference proteome</keyword>
<dbReference type="Proteomes" id="UP000240912">
    <property type="component" value="Unassembled WGS sequence"/>
</dbReference>